<keyword evidence="1" id="KW-0472">Membrane</keyword>
<keyword evidence="1" id="KW-1133">Transmembrane helix</keyword>
<reference evidence="2 3" key="1">
    <citation type="submission" date="2018-09" db="EMBL/GenBank/DDBJ databases">
        <authorList>
            <person name="Grouzdev D.S."/>
            <person name="Krutkina M.S."/>
        </authorList>
    </citation>
    <scope>NUCLEOTIDE SEQUENCE [LARGE SCALE GENOMIC DNA]</scope>
    <source>
        <strain evidence="2 3">RmlP001</strain>
    </source>
</reference>
<keyword evidence="1" id="KW-0812">Transmembrane</keyword>
<name>A0A4Q2RLG2_9HYPH</name>
<dbReference type="Proteomes" id="UP000289411">
    <property type="component" value="Unassembled WGS sequence"/>
</dbReference>
<evidence type="ECO:0000256" key="1">
    <source>
        <dbReference type="SAM" id="Phobius"/>
    </source>
</evidence>
<evidence type="ECO:0000313" key="2">
    <source>
        <dbReference type="EMBL" id="RYB07681.1"/>
    </source>
</evidence>
<protein>
    <recommendedName>
        <fullName evidence="4">Zinc finger/thioredoxin putative domain-containing protein</fullName>
    </recommendedName>
</protein>
<evidence type="ECO:0008006" key="4">
    <source>
        <dbReference type="Google" id="ProtNLM"/>
    </source>
</evidence>
<feature type="transmembrane region" description="Helical" evidence="1">
    <location>
        <begin position="89"/>
        <end position="112"/>
    </location>
</feature>
<reference evidence="2 3" key="2">
    <citation type="submission" date="2019-02" db="EMBL/GenBank/DDBJ databases">
        <title>'Lichenibacterium ramalinii' gen. nov. sp. nov., 'Lichenibacterium minor' gen. nov. sp. nov.</title>
        <authorList>
            <person name="Pankratov T."/>
        </authorList>
    </citation>
    <scope>NUCLEOTIDE SEQUENCE [LARGE SCALE GENOMIC DNA]</scope>
    <source>
        <strain evidence="2 3">RmlP001</strain>
    </source>
</reference>
<dbReference type="RefSeq" id="WP_129217151.1">
    <property type="nucleotide sequence ID" value="NZ_QYBC01000001.1"/>
</dbReference>
<dbReference type="OrthoDB" id="7159357at2"/>
<accession>A0A4Q2RLG2</accession>
<comment type="caution">
    <text evidence="2">The sequence shown here is derived from an EMBL/GenBank/DDBJ whole genome shotgun (WGS) entry which is preliminary data.</text>
</comment>
<gene>
    <name evidence="2" type="ORF">D3272_00675</name>
</gene>
<evidence type="ECO:0000313" key="3">
    <source>
        <dbReference type="Proteomes" id="UP000289411"/>
    </source>
</evidence>
<dbReference type="AlphaFoldDB" id="A0A4Q2RLG2"/>
<organism evidence="2 3">
    <name type="scientific">Lichenibacterium ramalinae</name>
    <dbReference type="NCBI Taxonomy" id="2316527"/>
    <lineage>
        <taxon>Bacteria</taxon>
        <taxon>Pseudomonadati</taxon>
        <taxon>Pseudomonadota</taxon>
        <taxon>Alphaproteobacteria</taxon>
        <taxon>Hyphomicrobiales</taxon>
        <taxon>Lichenihabitantaceae</taxon>
        <taxon>Lichenibacterium</taxon>
    </lineage>
</organism>
<keyword evidence="3" id="KW-1185">Reference proteome</keyword>
<sequence>MLVRCPTCASGYDIALELLPAGQILRCAHCRDAWVFDPPPAAAVAPPRDTPSAGPEIVAAARFSRRAPARAAAPKRDTRGQQRGSRLRLPPGVAASVLAVALLGSGMAAVAAKASLVAAFPPSQAVFATLGLPVNLSGLSLGEIRSTIVTGDGPPTLTLEGQITNLRAGPTAVPALRIVVRDKSRRELYYWTSPAPKAQLAVGETVQFRSRLSAPPRDGQDLAVSFAEAPAGARHAAERHVAEVMPGDR</sequence>
<proteinExistence type="predicted"/>
<dbReference type="EMBL" id="QYBC01000001">
    <property type="protein sequence ID" value="RYB07681.1"/>
    <property type="molecule type" value="Genomic_DNA"/>
</dbReference>